<dbReference type="EMBL" id="JALNTZ010000006">
    <property type="protein sequence ID" value="KAJ3650041.1"/>
    <property type="molecule type" value="Genomic_DNA"/>
</dbReference>
<proteinExistence type="predicted"/>
<sequence>MYGDDASSWGVRMTKWRSLKQGLKEEIAMNSRKTSMTKPLEGEYTFKYRPPARTFIVQLIQSARGPLNEFSQVAPELFCT</sequence>
<evidence type="ECO:0000313" key="1">
    <source>
        <dbReference type="EMBL" id="KAJ3650041.1"/>
    </source>
</evidence>
<organism evidence="1 2">
    <name type="scientific">Zophobas morio</name>
    <dbReference type="NCBI Taxonomy" id="2755281"/>
    <lineage>
        <taxon>Eukaryota</taxon>
        <taxon>Metazoa</taxon>
        <taxon>Ecdysozoa</taxon>
        <taxon>Arthropoda</taxon>
        <taxon>Hexapoda</taxon>
        <taxon>Insecta</taxon>
        <taxon>Pterygota</taxon>
        <taxon>Neoptera</taxon>
        <taxon>Endopterygota</taxon>
        <taxon>Coleoptera</taxon>
        <taxon>Polyphaga</taxon>
        <taxon>Cucujiformia</taxon>
        <taxon>Tenebrionidae</taxon>
        <taxon>Zophobas</taxon>
    </lineage>
</organism>
<dbReference type="Proteomes" id="UP001168821">
    <property type="component" value="Unassembled WGS sequence"/>
</dbReference>
<accession>A0AA38I6R8</accession>
<name>A0AA38I6R8_9CUCU</name>
<protein>
    <submittedName>
        <fullName evidence="1">Uncharacterized protein</fullName>
    </submittedName>
</protein>
<evidence type="ECO:0000313" key="2">
    <source>
        <dbReference type="Proteomes" id="UP001168821"/>
    </source>
</evidence>
<gene>
    <name evidence="1" type="ORF">Zmor_021752</name>
</gene>
<comment type="caution">
    <text evidence="1">The sequence shown here is derived from an EMBL/GenBank/DDBJ whole genome shotgun (WGS) entry which is preliminary data.</text>
</comment>
<reference evidence="1" key="1">
    <citation type="journal article" date="2023" name="G3 (Bethesda)">
        <title>Whole genome assemblies of Zophobas morio and Tenebrio molitor.</title>
        <authorList>
            <person name="Kaur S."/>
            <person name="Stinson S.A."/>
            <person name="diCenzo G.C."/>
        </authorList>
    </citation>
    <scope>NUCLEOTIDE SEQUENCE</scope>
    <source>
        <strain evidence="1">QUZm001</strain>
    </source>
</reference>
<dbReference type="AlphaFoldDB" id="A0AA38I6R8"/>
<keyword evidence="2" id="KW-1185">Reference proteome</keyword>